<evidence type="ECO:0000313" key="3">
    <source>
        <dbReference type="Proteomes" id="UP000289738"/>
    </source>
</evidence>
<organism evidence="2 3">
    <name type="scientific">Arachis hypogaea</name>
    <name type="common">Peanut</name>
    <dbReference type="NCBI Taxonomy" id="3818"/>
    <lineage>
        <taxon>Eukaryota</taxon>
        <taxon>Viridiplantae</taxon>
        <taxon>Streptophyta</taxon>
        <taxon>Embryophyta</taxon>
        <taxon>Tracheophyta</taxon>
        <taxon>Spermatophyta</taxon>
        <taxon>Magnoliopsida</taxon>
        <taxon>eudicotyledons</taxon>
        <taxon>Gunneridae</taxon>
        <taxon>Pentapetalae</taxon>
        <taxon>rosids</taxon>
        <taxon>fabids</taxon>
        <taxon>Fabales</taxon>
        <taxon>Fabaceae</taxon>
        <taxon>Papilionoideae</taxon>
        <taxon>50 kb inversion clade</taxon>
        <taxon>dalbergioids sensu lato</taxon>
        <taxon>Dalbergieae</taxon>
        <taxon>Pterocarpus clade</taxon>
        <taxon>Arachis</taxon>
    </lineage>
</organism>
<dbReference type="PANTHER" id="PTHR31286">
    <property type="entry name" value="GLYCINE-RICH CELL WALL STRUCTURAL PROTEIN 1.8-LIKE"/>
    <property type="match status" value="1"/>
</dbReference>
<proteinExistence type="predicted"/>
<dbReference type="Pfam" id="PF14111">
    <property type="entry name" value="DUF4283"/>
    <property type="match status" value="1"/>
</dbReference>
<comment type="caution">
    <text evidence="2">The sequence shown here is derived from an EMBL/GenBank/DDBJ whole genome shotgun (WGS) entry which is preliminary data.</text>
</comment>
<evidence type="ECO:0000259" key="1">
    <source>
        <dbReference type="Pfam" id="PF14111"/>
    </source>
</evidence>
<name>A0A445C5G1_ARAHY</name>
<gene>
    <name evidence="2" type="ORF">Ahy_A07g031869</name>
</gene>
<feature type="domain" description="DUF4283" evidence="1">
    <location>
        <begin position="104"/>
        <end position="173"/>
    </location>
</feature>
<dbReference type="Proteomes" id="UP000289738">
    <property type="component" value="Chromosome A07"/>
</dbReference>
<dbReference type="EMBL" id="SDMP01000007">
    <property type="protein sequence ID" value="RYR46121.1"/>
    <property type="molecule type" value="Genomic_DNA"/>
</dbReference>
<reference evidence="2 3" key="1">
    <citation type="submission" date="2019-01" db="EMBL/GenBank/DDBJ databases">
        <title>Sequencing of cultivated peanut Arachis hypogaea provides insights into genome evolution and oil improvement.</title>
        <authorList>
            <person name="Chen X."/>
        </authorList>
    </citation>
    <scope>NUCLEOTIDE SEQUENCE [LARGE SCALE GENOMIC DNA]</scope>
    <source>
        <strain evidence="3">cv. Fuhuasheng</strain>
        <tissue evidence="2">Leaves</tissue>
    </source>
</reference>
<dbReference type="STRING" id="3818.A0A445C5G1"/>
<evidence type="ECO:0000313" key="2">
    <source>
        <dbReference type="EMBL" id="RYR46121.1"/>
    </source>
</evidence>
<dbReference type="AlphaFoldDB" id="A0A445C5G1"/>
<sequence>MPLLNKGRRLFRLLVSWLIYPDFHNVLINLCNVSYKVVNKIFTKKLRRVMEKLLNPKEIADMVVEEYVLENESFDGSPKTKAPFNPKPSIEVSLEEYENWCHPWKRSLIVKPLRKNLNLQNMDRWVSKRWAKKDMVKVIDLEENFFLVRFFNQEDYSHALFEGSWMIADHYLLI</sequence>
<dbReference type="InterPro" id="IPR040256">
    <property type="entry name" value="At4g02000-like"/>
</dbReference>
<dbReference type="InterPro" id="IPR025558">
    <property type="entry name" value="DUF4283"/>
</dbReference>
<protein>
    <recommendedName>
        <fullName evidence="1">DUF4283 domain-containing protein</fullName>
    </recommendedName>
</protein>
<dbReference type="PANTHER" id="PTHR31286:SF99">
    <property type="entry name" value="DUF4283 DOMAIN-CONTAINING PROTEIN"/>
    <property type="match status" value="1"/>
</dbReference>
<keyword evidence="3" id="KW-1185">Reference proteome</keyword>
<accession>A0A445C5G1</accession>